<protein>
    <recommendedName>
        <fullName evidence="3">GDYXXLXY domain-containing protein</fullName>
    </recommendedName>
</protein>
<dbReference type="EMBL" id="CZKB01000017">
    <property type="protein sequence ID" value="CUR61234.1"/>
    <property type="molecule type" value="Genomic_DNA"/>
</dbReference>
<evidence type="ECO:0008006" key="3">
    <source>
        <dbReference type="Google" id="ProtNLM"/>
    </source>
</evidence>
<evidence type="ECO:0000313" key="2">
    <source>
        <dbReference type="EMBL" id="CUR61234.1"/>
    </source>
</evidence>
<proteinExistence type="predicted"/>
<evidence type="ECO:0000256" key="1">
    <source>
        <dbReference type="SAM" id="MobiDB-lite"/>
    </source>
</evidence>
<organism evidence="2">
    <name type="scientific">metagenome</name>
    <dbReference type="NCBI Taxonomy" id="256318"/>
    <lineage>
        <taxon>unclassified sequences</taxon>
        <taxon>metagenomes</taxon>
    </lineage>
</organism>
<accession>A0A2P2CGU4</accession>
<gene>
    <name evidence="2" type="ORF">NOCA1240337</name>
</gene>
<sequence length="165" mass="17737">MNRIVVTAAVAATQLLLVGVAVAPQLSARVSGDTYLMRVAPLDPIDPFRGAYVSLDYPDLRHDSSRSPGEPGLGSLDDGEEGDLYITLVERDGVWAADAWTRERPSKGPYLACDDRSWQIRCGIESWFLPQDEAAATEDLLRDGAVAEVKVDGRGNAAVVGVRAP</sequence>
<dbReference type="InterPro" id="IPR025833">
    <property type="entry name" value="GDYXXLXY"/>
</dbReference>
<dbReference type="Pfam" id="PF14345">
    <property type="entry name" value="GDYXXLXY"/>
    <property type="match status" value="1"/>
</dbReference>
<name>A0A2P2CGU4_9ZZZZ</name>
<reference evidence="2" key="1">
    <citation type="submission" date="2015-08" db="EMBL/GenBank/DDBJ databases">
        <authorList>
            <person name="Babu N.S."/>
            <person name="Beckwith C.J."/>
            <person name="Beseler K.G."/>
            <person name="Brison A."/>
            <person name="Carone J.V."/>
            <person name="Caskin T.P."/>
            <person name="Diamond M."/>
            <person name="Durham M.E."/>
            <person name="Foxe J.M."/>
            <person name="Go M."/>
            <person name="Henderson B.A."/>
            <person name="Jones I.B."/>
            <person name="McGettigan J.A."/>
            <person name="Micheletti S.J."/>
            <person name="Nasrallah M.E."/>
            <person name="Ortiz D."/>
            <person name="Piller C.R."/>
            <person name="Privatt S.R."/>
            <person name="Schneider S.L."/>
            <person name="Sharp S."/>
            <person name="Smith T.C."/>
            <person name="Stanton J.D."/>
            <person name="Ullery H.E."/>
            <person name="Wilson R.J."/>
            <person name="Serrano M.G."/>
            <person name="Buck G."/>
            <person name="Lee V."/>
            <person name="Wang Y."/>
            <person name="Carvalho R."/>
            <person name="Voegtly L."/>
            <person name="Shi R."/>
            <person name="Duckworth R."/>
            <person name="Johnson A."/>
            <person name="Loviza R."/>
            <person name="Walstead R."/>
            <person name="Shah Z."/>
            <person name="Kiflezghi M."/>
            <person name="Wade K."/>
            <person name="Ball S.L."/>
            <person name="Bradley K.W."/>
            <person name="Asai D.J."/>
            <person name="Bowman C.A."/>
            <person name="Russell D.A."/>
            <person name="Pope W.H."/>
            <person name="Jacobs-Sera D."/>
            <person name="Hendrix R.W."/>
            <person name="Hatfull G.F."/>
        </authorList>
    </citation>
    <scope>NUCLEOTIDE SEQUENCE</scope>
</reference>
<feature type="region of interest" description="Disordered" evidence="1">
    <location>
        <begin position="60"/>
        <end position="79"/>
    </location>
</feature>
<dbReference type="AlphaFoldDB" id="A0A2P2CGU4"/>